<evidence type="ECO:0000256" key="4">
    <source>
        <dbReference type="ARBA" id="ARBA00023136"/>
    </source>
</evidence>
<accession>A0A0G2ZCL4</accession>
<evidence type="ECO:0000256" key="3">
    <source>
        <dbReference type="ARBA" id="ARBA00022989"/>
    </source>
</evidence>
<keyword evidence="4 5" id="KW-0472">Membrane</keyword>
<keyword evidence="8" id="KW-1185">Reference proteome</keyword>
<feature type="transmembrane region" description="Helical" evidence="5">
    <location>
        <begin position="79"/>
        <end position="99"/>
    </location>
</feature>
<dbReference type="OrthoDB" id="5417332at2"/>
<evidence type="ECO:0000256" key="5">
    <source>
        <dbReference type="SAM" id="Phobius"/>
    </source>
</evidence>
<dbReference type="STRING" id="1330330.IX53_05070"/>
<dbReference type="CDD" id="cd07989">
    <property type="entry name" value="LPLAT_AGPAT-like"/>
    <property type="match status" value="1"/>
</dbReference>
<keyword evidence="2 5" id="KW-0812">Transmembrane</keyword>
<dbReference type="SMART" id="SM00563">
    <property type="entry name" value="PlsC"/>
    <property type="match status" value="1"/>
</dbReference>
<sequence length="507" mass="59442">MRLILSIIETIIFWLVIPLIIISFGTESTTVTHAVSWTVAIFGVILVVYSILAMLFHSGGMPYYFYGPEKLVISGPYRFVRHPIYLGYLLVLAGLVMAYWSHVNFFLFSAITILVVLYTFLFEEKKLKEKLDGYKDYAKKVPAFIPLPGKFIPFEYTRCVPWQYIFLNLLMKFLVQFIVWPKVLNGKVLKSRGPFVLAILHQTHYDGPLIYYAVTRYFRFVSTALYFDRIPLMWKVGIIPVKRYTVDFVAMKRIIETIRNGFSIGIAPEAARTWDGERICIRKEIWKLLRKLDIPVIPVKFYGIQRLWPRWSDKIKFGRATVEFGEPVIPEDPHFEEKIKDFLSKPDPSFELPYRDYKGIEKLLWRCPDCGTIGSVKSKKHSFWCSNCGTKYVKPTVNEVIELHKRIRPDKMPVNFPIEDNVILNGRTVRGTLYENRFVLGDLVVNYDELRTSSIERNEENIFGTSKALIRFIPKISPLMWKEIVDYQVRFVLGREDFHTYYWDIEC</sequence>
<feature type="transmembrane region" description="Helical" evidence="5">
    <location>
        <begin position="37"/>
        <end position="58"/>
    </location>
</feature>
<feature type="domain" description="Phospholipid/glycerol acyltransferase" evidence="6">
    <location>
        <begin position="195"/>
        <end position="304"/>
    </location>
</feature>
<dbReference type="Gene3D" id="1.20.120.1630">
    <property type="match status" value="1"/>
</dbReference>
<dbReference type="Proteomes" id="UP000035159">
    <property type="component" value="Chromosome"/>
</dbReference>
<dbReference type="InterPro" id="IPR002123">
    <property type="entry name" value="Plipid/glycerol_acylTrfase"/>
</dbReference>
<dbReference type="PATRIC" id="fig|1330330.3.peg.1017"/>
<dbReference type="SUPFAM" id="SSF69593">
    <property type="entry name" value="Glycerol-3-phosphate (1)-acyltransferase"/>
    <property type="match status" value="1"/>
</dbReference>
<dbReference type="GO" id="GO:0012505">
    <property type="term" value="C:endomembrane system"/>
    <property type="evidence" value="ECO:0007669"/>
    <property type="project" value="UniProtKB-SubCell"/>
</dbReference>
<dbReference type="PANTHER" id="PTHR43847">
    <property type="entry name" value="BLL3993 PROTEIN"/>
    <property type="match status" value="1"/>
</dbReference>
<reference evidence="7 8" key="1">
    <citation type="submission" date="2015-04" db="EMBL/GenBank/DDBJ databases">
        <title>Complete Genome Sequence of Kosmotoga pacifica SLHLJ1.</title>
        <authorList>
            <person name="Jiang L.J."/>
            <person name="Shao Z.Z."/>
            <person name="Jebbar M."/>
        </authorList>
    </citation>
    <scope>NUCLEOTIDE SEQUENCE [LARGE SCALE GENOMIC DNA]</scope>
    <source>
        <strain evidence="7 8">SLHLJ1</strain>
    </source>
</reference>
<feature type="transmembrane region" description="Helical" evidence="5">
    <location>
        <begin position="7"/>
        <end position="25"/>
    </location>
</feature>
<name>A0A0G2ZCL4_9BACT</name>
<proteinExistence type="predicted"/>
<dbReference type="Pfam" id="PF01553">
    <property type="entry name" value="Acyltransferase"/>
    <property type="match status" value="1"/>
</dbReference>
<feature type="transmembrane region" description="Helical" evidence="5">
    <location>
        <begin position="105"/>
        <end position="122"/>
    </location>
</feature>
<dbReference type="PANTHER" id="PTHR43847:SF1">
    <property type="entry name" value="BLL3993 PROTEIN"/>
    <property type="match status" value="1"/>
</dbReference>
<dbReference type="InterPro" id="IPR052527">
    <property type="entry name" value="Metal_cation-efflux_comp"/>
</dbReference>
<evidence type="ECO:0000259" key="6">
    <source>
        <dbReference type="SMART" id="SM00563"/>
    </source>
</evidence>
<evidence type="ECO:0000313" key="8">
    <source>
        <dbReference type="Proteomes" id="UP000035159"/>
    </source>
</evidence>
<evidence type="ECO:0000256" key="2">
    <source>
        <dbReference type="ARBA" id="ARBA00022692"/>
    </source>
</evidence>
<comment type="subcellular location">
    <subcellularLocation>
        <location evidence="1">Endomembrane system</location>
        <topology evidence="1">Multi-pass membrane protein</topology>
    </subcellularLocation>
</comment>
<evidence type="ECO:0000313" key="7">
    <source>
        <dbReference type="EMBL" id="AKI97289.1"/>
    </source>
</evidence>
<dbReference type="EMBL" id="CP011232">
    <property type="protein sequence ID" value="AKI97289.1"/>
    <property type="molecule type" value="Genomic_DNA"/>
</dbReference>
<dbReference type="GO" id="GO:0016746">
    <property type="term" value="F:acyltransferase activity"/>
    <property type="evidence" value="ECO:0007669"/>
    <property type="project" value="InterPro"/>
</dbReference>
<gene>
    <name evidence="7" type="ORF">IX53_05070</name>
</gene>
<protein>
    <recommendedName>
        <fullName evidence="6">Phospholipid/glycerol acyltransferase domain-containing protein</fullName>
    </recommendedName>
</protein>
<dbReference type="RefSeq" id="WP_047754423.1">
    <property type="nucleotide sequence ID" value="NZ_CAJUHA010000008.1"/>
</dbReference>
<dbReference type="KEGG" id="kpf:IX53_05070"/>
<dbReference type="InterPro" id="IPR007318">
    <property type="entry name" value="Phopholipid_MeTrfase"/>
</dbReference>
<organism evidence="7 8">
    <name type="scientific">Kosmotoga pacifica</name>
    <dbReference type="NCBI Taxonomy" id="1330330"/>
    <lineage>
        <taxon>Bacteria</taxon>
        <taxon>Thermotogati</taxon>
        <taxon>Thermotogota</taxon>
        <taxon>Thermotogae</taxon>
        <taxon>Kosmotogales</taxon>
        <taxon>Kosmotogaceae</taxon>
        <taxon>Kosmotoga</taxon>
    </lineage>
</organism>
<evidence type="ECO:0000256" key="1">
    <source>
        <dbReference type="ARBA" id="ARBA00004127"/>
    </source>
</evidence>
<dbReference type="Pfam" id="PF04191">
    <property type="entry name" value="PEMT"/>
    <property type="match status" value="1"/>
</dbReference>
<dbReference type="AlphaFoldDB" id="A0A0G2ZCL4"/>
<keyword evidence="3 5" id="KW-1133">Transmembrane helix</keyword>